<dbReference type="AlphaFoldDB" id="A0A1Y2NU50"/>
<organism evidence="1 2">
    <name type="scientific">Streptomyces fradiae ATCC 10745 = DSM 40063</name>
    <dbReference type="NCBI Taxonomy" id="1319510"/>
    <lineage>
        <taxon>Bacteria</taxon>
        <taxon>Bacillati</taxon>
        <taxon>Actinomycetota</taxon>
        <taxon>Actinomycetes</taxon>
        <taxon>Kitasatosporales</taxon>
        <taxon>Streptomycetaceae</taxon>
        <taxon>Streptomyces</taxon>
    </lineage>
</organism>
<proteinExistence type="predicted"/>
<sequence length="77" mass="8520">MTAKPSKPWRVILSGGPADLIRSASETAHTSETKAYSFLREKLGGGDATTAKIMQWEGGRWWHFETVTADEIQAAQR</sequence>
<reference evidence="1 2" key="1">
    <citation type="submission" date="2016-09" db="EMBL/GenBank/DDBJ databases">
        <title>Streptomyces fradiae DSM40063, a candidate organism with high potential of specific P450 cytochromes.</title>
        <authorList>
            <person name="Grumaz C."/>
            <person name="Vainshtein Y."/>
            <person name="Kirstahler P."/>
            <person name="Sohn K."/>
        </authorList>
    </citation>
    <scope>NUCLEOTIDE SEQUENCE [LARGE SCALE GENOMIC DNA]</scope>
    <source>
        <strain evidence="1 2">DSM 40063</strain>
    </source>
</reference>
<dbReference type="RefSeq" id="WP_140160857.1">
    <property type="nucleotide sequence ID" value="NZ_ASYR01000048.1"/>
</dbReference>
<accession>A0A1Y2NU50</accession>
<evidence type="ECO:0000313" key="1">
    <source>
        <dbReference type="EMBL" id="OSY50579.1"/>
    </source>
</evidence>
<name>A0A1Y2NU50_STRFR</name>
<dbReference type="Proteomes" id="UP000194318">
    <property type="component" value="Unassembled WGS sequence"/>
</dbReference>
<dbReference type="GeneID" id="91402567"/>
<gene>
    <name evidence="1" type="ORF">BG846_03747</name>
</gene>
<evidence type="ECO:0000313" key="2">
    <source>
        <dbReference type="Proteomes" id="UP000194318"/>
    </source>
</evidence>
<protein>
    <submittedName>
        <fullName evidence="1">Uncharacterized protein</fullName>
    </submittedName>
</protein>
<dbReference type="EMBL" id="MIFZ01000278">
    <property type="protein sequence ID" value="OSY50579.1"/>
    <property type="molecule type" value="Genomic_DNA"/>
</dbReference>
<comment type="caution">
    <text evidence="1">The sequence shown here is derived from an EMBL/GenBank/DDBJ whole genome shotgun (WGS) entry which is preliminary data.</text>
</comment>